<protein>
    <submittedName>
        <fullName evidence="2">Uncharacterized protein</fullName>
    </submittedName>
</protein>
<dbReference type="Proteomes" id="UP000593566">
    <property type="component" value="Unassembled WGS sequence"/>
</dbReference>
<dbReference type="AlphaFoldDB" id="A0A8H6FHB3"/>
<dbReference type="RefSeq" id="XP_037156075.1">
    <property type="nucleotide sequence ID" value="XM_037298739.1"/>
</dbReference>
<comment type="caution">
    <text evidence="2">The sequence shown here is derived from an EMBL/GenBank/DDBJ whole genome shotgun (WGS) entry which is preliminary data.</text>
</comment>
<gene>
    <name evidence="2" type="ORF">HO133_007869</name>
</gene>
<dbReference type="GeneID" id="59336266"/>
<feature type="compositionally biased region" description="Polar residues" evidence="1">
    <location>
        <begin position="98"/>
        <end position="112"/>
    </location>
</feature>
<evidence type="ECO:0000256" key="1">
    <source>
        <dbReference type="SAM" id="MobiDB-lite"/>
    </source>
</evidence>
<name>A0A8H6FHB3_9LECA</name>
<proteinExistence type="predicted"/>
<reference evidence="2 3" key="1">
    <citation type="journal article" date="2020" name="Genomics">
        <title>Complete, high-quality genomes from long-read metagenomic sequencing of two wolf lichen thalli reveals enigmatic genome architecture.</title>
        <authorList>
            <person name="McKenzie S.K."/>
            <person name="Walston R.F."/>
            <person name="Allen J.L."/>
        </authorList>
    </citation>
    <scope>NUCLEOTIDE SEQUENCE [LARGE SCALE GENOMIC DNA]</scope>
    <source>
        <strain evidence="2">WasteWater1</strain>
    </source>
</reference>
<keyword evidence="3" id="KW-1185">Reference proteome</keyword>
<feature type="region of interest" description="Disordered" evidence="1">
    <location>
        <begin position="539"/>
        <end position="566"/>
    </location>
</feature>
<evidence type="ECO:0000313" key="3">
    <source>
        <dbReference type="Proteomes" id="UP000593566"/>
    </source>
</evidence>
<feature type="compositionally biased region" description="Acidic residues" evidence="1">
    <location>
        <begin position="454"/>
        <end position="472"/>
    </location>
</feature>
<feature type="region of interest" description="Disordered" evidence="1">
    <location>
        <begin position="267"/>
        <end position="288"/>
    </location>
</feature>
<feature type="compositionally biased region" description="Polar residues" evidence="1">
    <location>
        <begin position="271"/>
        <end position="287"/>
    </location>
</feature>
<feature type="compositionally biased region" description="Basic and acidic residues" evidence="1">
    <location>
        <begin position="46"/>
        <end position="63"/>
    </location>
</feature>
<feature type="compositionally biased region" description="Polar residues" evidence="1">
    <location>
        <begin position="121"/>
        <end position="130"/>
    </location>
</feature>
<evidence type="ECO:0000313" key="2">
    <source>
        <dbReference type="EMBL" id="KAF6228141.1"/>
    </source>
</evidence>
<feature type="compositionally biased region" description="Low complexity" evidence="1">
    <location>
        <begin position="417"/>
        <end position="434"/>
    </location>
</feature>
<sequence>MADGSIATPGSSASKTPAAKDKECPYCHQAFTSSSLGRHLDLYIKDKNAKPPDDLHNIEEIRRMRGNVTRRQARASAGKREGSTPSSSKPTPFRDQRSPSTQSGFANVQSSDGAPMRTVLNRPNWQSTGVINDLPPVSRDIEPTFGRKPSRRRISVKEEMIHKQDALEERDRARAAELALQEVLGSVKAANMRAHPPPPFDFNFFSLSFPELCLQCLSAPHTLLAASAVPDRFSWSVEAPKPIYHDLLREWLGSKLKDWQRQGKSHHFPNQIFQPNGTNGHSQNSESIGELEEKYYQHLTSVYETWKALPEKQRQESWRTECAKALAREQEKNKETKRFLELADQEIQHLRFQQAQRNPYNHSIEYTRFGVSSLPISRETTKHLPDLPNYEALLSRWRTRIAHQRSVQNPLPPPSPWAAATPPNPNTNHINGTHPYPPPFQRDDHQQPHNEQDQASDEDEDLVDAPGDDDISEQQQQLGMDKGMLDPNLRDGGGAGDMDGEGLDGGSDPAPIKPSSLLFVQFPPPPAPHGELVLNGVDAVADGGENDKEDDDDDGDDDVTLDHDGGCLDQAVRRNLDAEKW</sequence>
<feature type="region of interest" description="Disordered" evidence="1">
    <location>
        <begin position="406"/>
        <end position="516"/>
    </location>
</feature>
<dbReference type="EMBL" id="JACCJB010000004">
    <property type="protein sequence ID" value="KAF6228141.1"/>
    <property type="molecule type" value="Genomic_DNA"/>
</dbReference>
<organism evidence="2 3">
    <name type="scientific">Letharia lupina</name>
    <dbReference type="NCBI Taxonomy" id="560253"/>
    <lineage>
        <taxon>Eukaryota</taxon>
        <taxon>Fungi</taxon>
        <taxon>Dikarya</taxon>
        <taxon>Ascomycota</taxon>
        <taxon>Pezizomycotina</taxon>
        <taxon>Lecanoromycetes</taxon>
        <taxon>OSLEUM clade</taxon>
        <taxon>Lecanoromycetidae</taxon>
        <taxon>Lecanorales</taxon>
        <taxon>Lecanorineae</taxon>
        <taxon>Parmeliaceae</taxon>
        <taxon>Letharia</taxon>
    </lineage>
</organism>
<feature type="compositionally biased region" description="Acidic residues" evidence="1">
    <location>
        <begin position="547"/>
        <end position="559"/>
    </location>
</feature>
<feature type="compositionally biased region" description="Basic and acidic residues" evidence="1">
    <location>
        <begin position="441"/>
        <end position="452"/>
    </location>
</feature>
<feature type="region of interest" description="Disordered" evidence="1">
    <location>
        <begin position="1"/>
        <end position="24"/>
    </location>
</feature>
<feature type="region of interest" description="Disordered" evidence="1">
    <location>
        <begin position="46"/>
        <end position="152"/>
    </location>
</feature>
<accession>A0A8H6FHB3</accession>